<evidence type="ECO:0008006" key="4">
    <source>
        <dbReference type="Google" id="ProtNLM"/>
    </source>
</evidence>
<name>A0ABX6UJ58_9BRAD</name>
<evidence type="ECO:0000313" key="3">
    <source>
        <dbReference type="Proteomes" id="UP000593880"/>
    </source>
</evidence>
<dbReference type="EMBL" id="CP030057">
    <property type="protein sequence ID" value="QOZ61377.1"/>
    <property type="molecule type" value="Genomic_DNA"/>
</dbReference>
<keyword evidence="1" id="KW-1133">Transmembrane helix</keyword>
<proteinExistence type="predicted"/>
<dbReference type="Proteomes" id="UP000593880">
    <property type="component" value="Chromosome"/>
</dbReference>
<keyword evidence="1" id="KW-0812">Transmembrane</keyword>
<evidence type="ECO:0000256" key="1">
    <source>
        <dbReference type="SAM" id="Phobius"/>
    </source>
</evidence>
<protein>
    <recommendedName>
        <fullName evidence="4">Energy transducer TonB</fullName>
    </recommendedName>
</protein>
<reference evidence="2 3" key="1">
    <citation type="submission" date="2018-06" db="EMBL/GenBank/DDBJ databases">
        <title>Comparative genomics of rhizobia nodulating Arachis hypogaea in China.</title>
        <authorList>
            <person name="Li Y."/>
        </authorList>
    </citation>
    <scope>NUCLEOTIDE SEQUENCE [LARGE SCALE GENOMIC DNA]</scope>
    <source>
        <strain evidence="2 3">CCBAU 51658</strain>
    </source>
</reference>
<evidence type="ECO:0000313" key="2">
    <source>
        <dbReference type="EMBL" id="QOZ61377.1"/>
    </source>
</evidence>
<sequence length="62" mass="6387">MIATSKSARASSTARPAQEETAWLLAVAAAFLVVHIVALTISERASASRTVAGQSAISELCD</sequence>
<keyword evidence="3" id="KW-1185">Reference proteome</keyword>
<feature type="transmembrane region" description="Helical" evidence="1">
    <location>
        <begin position="22"/>
        <end position="41"/>
    </location>
</feature>
<keyword evidence="1" id="KW-0472">Membrane</keyword>
<organism evidence="2 3">
    <name type="scientific">Bradyrhizobium guangdongense</name>
    <dbReference type="NCBI Taxonomy" id="1325090"/>
    <lineage>
        <taxon>Bacteria</taxon>
        <taxon>Pseudomonadati</taxon>
        <taxon>Pseudomonadota</taxon>
        <taxon>Alphaproteobacteria</taxon>
        <taxon>Hyphomicrobiales</taxon>
        <taxon>Nitrobacteraceae</taxon>
        <taxon>Bradyrhizobium</taxon>
    </lineage>
</organism>
<gene>
    <name evidence="2" type="ORF">XH86_23580</name>
</gene>
<accession>A0ABX6UJ58</accession>